<feature type="compositionally biased region" description="Basic residues" evidence="2">
    <location>
        <begin position="249"/>
        <end position="260"/>
    </location>
</feature>
<protein>
    <submittedName>
        <fullName evidence="3">Gti1/Pac2 family-domain-containing protein</fullName>
    </submittedName>
</protein>
<evidence type="ECO:0000256" key="2">
    <source>
        <dbReference type="SAM" id="MobiDB-lite"/>
    </source>
</evidence>
<dbReference type="GO" id="GO:0003677">
    <property type="term" value="F:DNA binding"/>
    <property type="evidence" value="ECO:0007669"/>
    <property type="project" value="TreeGrafter"/>
</dbReference>
<comment type="caution">
    <text evidence="3">The sequence shown here is derived from an EMBL/GenBank/DDBJ whole genome shotgun (WGS) entry which is preliminary data.</text>
</comment>
<dbReference type="AlphaFoldDB" id="A0AA40A8K5"/>
<feature type="region of interest" description="Disordered" evidence="2">
    <location>
        <begin position="381"/>
        <end position="432"/>
    </location>
</feature>
<dbReference type="Pfam" id="PF09729">
    <property type="entry name" value="Gti1_Pac2"/>
    <property type="match status" value="1"/>
</dbReference>
<feature type="compositionally biased region" description="Polar residues" evidence="2">
    <location>
        <begin position="100"/>
        <end position="118"/>
    </location>
</feature>
<name>A0AA40A8K5_9PEZI</name>
<keyword evidence="4" id="KW-1185">Reference proteome</keyword>
<dbReference type="Proteomes" id="UP001172102">
    <property type="component" value="Unassembled WGS sequence"/>
</dbReference>
<gene>
    <name evidence="3" type="ORF">B0H67DRAFT_584426</name>
</gene>
<proteinExistence type="inferred from homology"/>
<organism evidence="3 4">
    <name type="scientific">Lasiosphaeris hirsuta</name>
    <dbReference type="NCBI Taxonomy" id="260670"/>
    <lineage>
        <taxon>Eukaryota</taxon>
        <taxon>Fungi</taxon>
        <taxon>Dikarya</taxon>
        <taxon>Ascomycota</taxon>
        <taxon>Pezizomycotina</taxon>
        <taxon>Sordariomycetes</taxon>
        <taxon>Sordariomycetidae</taxon>
        <taxon>Sordariales</taxon>
        <taxon>Lasiosphaeriaceae</taxon>
        <taxon>Lasiosphaeris</taxon>
    </lineage>
</organism>
<dbReference type="PANTHER" id="PTHR28027">
    <property type="entry name" value="TRANSCRIPTIONAL REGULATOR MIT1"/>
    <property type="match status" value="1"/>
</dbReference>
<feature type="region of interest" description="Disordered" evidence="2">
    <location>
        <begin position="78"/>
        <end position="119"/>
    </location>
</feature>
<evidence type="ECO:0000313" key="3">
    <source>
        <dbReference type="EMBL" id="KAK0711149.1"/>
    </source>
</evidence>
<sequence>MDALILFEACLGGLRNHIPRRPHDRERDDLIQSGNVFIYQETVSGIRRWTDGCNWSPSRILGNYLIYRELDRAFPPGEKKKAMKKKAGTRGGVSKDIRASSHSNGDSYSSMSSPNPAAQSEIDRTLIGSLVDSYAFKEDGLIKKTISIQYNEITHHMVSYYRMSDVKNGLLKQVTDDPLFNGIYPRADLTNTGVFRNPIDNEEVHYRKVAFPEREDGWAGMDPCYAYQHNPMQQQNPYAQMMVHQQQLAHHHHHHHHHQQSGHQPPAYSASGWPVAQLPGPMAYSHHEIARMGASQMQPTSQVGPPPMGASQIQPLQLPPHHHPALPASHHEYSQEARHSYDMNAAHMRPMQTTTHAHSLGGYRAEDGEYGRRTSTQYGQLPAASAGSDMGSLHPFSNHGDQMGELTGPPHNWADDDYMVKGEGEDDRHLMQ</sequence>
<dbReference type="EMBL" id="JAUKUA010000005">
    <property type="protein sequence ID" value="KAK0711149.1"/>
    <property type="molecule type" value="Genomic_DNA"/>
</dbReference>
<feature type="compositionally biased region" description="Basic and acidic residues" evidence="2">
    <location>
        <begin position="418"/>
        <end position="432"/>
    </location>
</feature>
<evidence type="ECO:0000313" key="4">
    <source>
        <dbReference type="Proteomes" id="UP001172102"/>
    </source>
</evidence>
<reference evidence="3" key="1">
    <citation type="submission" date="2023-06" db="EMBL/GenBank/DDBJ databases">
        <title>Genome-scale phylogeny and comparative genomics of the fungal order Sordariales.</title>
        <authorList>
            <consortium name="Lawrence Berkeley National Laboratory"/>
            <person name="Hensen N."/>
            <person name="Bonometti L."/>
            <person name="Westerberg I."/>
            <person name="Brannstrom I.O."/>
            <person name="Guillou S."/>
            <person name="Cros-Aarteil S."/>
            <person name="Calhoun S."/>
            <person name="Haridas S."/>
            <person name="Kuo A."/>
            <person name="Mondo S."/>
            <person name="Pangilinan J."/>
            <person name="Riley R."/>
            <person name="Labutti K."/>
            <person name="Andreopoulos B."/>
            <person name="Lipzen A."/>
            <person name="Chen C."/>
            <person name="Yanf M."/>
            <person name="Daum C."/>
            <person name="Ng V."/>
            <person name="Clum A."/>
            <person name="Steindorff A."/>
            <person name="Ohm R."/>
            <person name="Martin F."/>
            <person name="Silar P."/>
            <person name="Natvig D."/>
            <person name="Lalanne C."/>
            <person name="Gautier V."/>
            <person name="Ament-Velasquez S.L."/>
            <person name="Kruys A."/>
            <person name="Hutchinson M.I."/>
            <person name="Powell A.J."/>
            <person name="Barry K."/>
            <person name="Miller A.N."/>
            <person name="Grigoriev I.V."/>
            <person name="Debuchy R."/>
            <person name="Gladieux P."/>
            <person name="Thoren M.H."/>
            <person name="Johannesson H."/>
        </authorList>
    </citation>
    <scope>NUCLEOTIDE SEQUENCE</scope>
    <source>
        <strain evidence="3">SMH4607-1</strain>
    </source>
</reference>
<feature type="region of interest" description="Disordered" evidence="2">
    <location>
        <begin position="244"/>
        <end position="274"/>
    </location>
</feature>
<evidence type="ECO:0000256" key="1">
    <source>
        <dbReference type="ARBA" id="ARBA00008359"/>
    </source>
</evidence>
<accession>A0AA40A8K5</accession>
<dbReference type="PANTHER" id="PTHR28027:SF2">
    <property type="entry name" value="TRANSCRIPTIONAL REGULATOR MIT1"/>
    <property type="match status" value="1"/>
</dbReference>
<comment type="similarity">
    <text evidence="1">Belongs to the MIT1/WOR1 family.</text>
</comment>
<dbReference type="InterPro" id="IPR018608">
    <property type="entry name" value="Gti1/Pac2"/>
</dbReference>